<dbReference type="PANTHER" id="PTHR15503">
    <property type="entry name" value="LDOC1 RELATED"/>
    <property type="match status" value="1"/>
</dbReference>
<dbReference type="InterPro" id="IPR032567">
    <property type="entry name" value="RTL1-rel"/>
</dbReference>
<reference evidence="2" key="1">
    <citation type="journal article" date="2019" name="Sci. Rep.">
        <title>Draft genome of Tanacetum cinerariifolium, the natural source of mosquito coil.</title>
        <authorList>
            <person name="Yamashiro T."/>
            <person name="Shiraishi A."/>
            <person name="Satake H."/>
            <person name="Nakayama K."/>
        </authorList>
    </citation>
    <scope>NUCLEOTIDE SEQUENCE</scope>
</reference>
<dbReference type="EMBL" id="BKCJ010003186">
    <property type="protein sequence ID" value="GEU53518.1"/>
    <property type="molecule type" value="Genomic_DNA"/>
</dbReference>
<name>A0A6L2KVQ4_TANCI</name>
<sequence>MTHAVIKEMINRRVTQALETRKAIGLRNSNDEDGNENDNGNRNGGWNGNGNHNENDRDATPIVEKPTRLQDVVRIANNLMDPKLKGYAIKMLRIKESSRTARRTTVDSNHHSKDIMLEDRMAMHCEMWEVQQEPWKQNWKQKGIGEARGKAYVLGGGDANPDSNVVTVELGSFDIIIGMDWLANHYVVILCVEKIMRIPYRDEVLIVQEDLPGLLPIRQVEFQIDLVPGAVPVARAPYRLAPSELQEPSAQLQELSDKGFIRPSFSLWGAPVLFLKKKYGSFFMCIDYCELNKLTVKNWYPLLRIDDLFD</sequence>
<feature type="region of interest" description="Disordered" evidence="1">
    <location>
        <begin position="21"/>
        <end position="62"/>
    </location>
</feature>
<accession>A0A6L2KVQ4</accession>
<dbReference type="GO" id="GO:0003964">
    <property type="term" value="F:RNA-directed DNA polymerase activity"/>
    <property type="evidence" value="ECO:0007669"/>
    <property type="project" value="UniProtKB-KW"/>
</dbReference>
<protein>
    <submittedName>
        <fullName evidence="2">Putative reverse transcriptase domain-containing protein</fullName>
    </submittedName>
</protein>
<dbReference type="Gene3D" id="3.10.10.10">
    <property type="entry name" value="HIV Type 1 Reverse Transcriptase, subunit A, domain 1"/>
    <property type="match status" value="1"/>
</dbReference>
<comment type="caution">
    <text evidence="2">The sequence shown here is derived from an EMBL/GenBank/DDBJ whole genome shotgun (WGS) entry which is preliminary data.</text>
</comment>
<keyword evidence="2" id="KW-0695">RNA-directed DNA polymerase</keyword>
<dbReference type="SUPFAM" id="SSF56672">
    <property type="entry name" value="DNA/RNA polymerases"/>
    <property type="match status" value="1"/>
</dbReference>
<keyword evidence="2" id="KW-0548">Nucleotidyltransferase</keyword>
<proteinExistence type="predicted"/>
<evidence type="ECO:0000256" key="1">
    <source>
        <dbReference type="SAM" id="MobiDB-lite"/>
    </source>
</evidence>
<keyword evidence="2" id="KW-0808">Transferase</keyword>
<organism evidence="2">
    <name type="scientific">Tanacetum cinerariifolium</name>
    <name type="common">Dalmatian daisy</name>
    <name type="synonym">Chrysanthemum cinerariifolium</name>
    <dbReference type="NCBI Taxonomy" id="118510"/>
    <lineage>
        <taxon>Eukaryota</taxon>
        <taxon>Viridiplantae</taxon>
        <taxon>Streptophyta</taxon>
        <taxon>Embryophyta</taxon>
        <taxon>Tracheophyta</taxon>
        <taxon>Spermatophyta</taxon>
        <taxon>Magnoliopsida</taxon>
        <taxon>eudicotyledons</taxon>
        <taxon>Gunneridae</taxon>
        <taxon>Pentapetalae</taxon>
        <taxon>asterids</taxon>
        <taxon>campanulids</taxon>
        <taxon>Asterales</taxon>
        <taxon>Asteraceae</taxon>
        <taxon>Asteroideae</taxon>
        <taxon>Anthemideae</taxon>
        <taxon>Anthemidinae</taxon>
        <taxon>Tanacetum</taxon>
    </lineage>
</organism>
<dbReference type="AlphaFoldDB" id="A0A6L2KVQ4"/>
<gene>
    <name evidence="2" type="ORF">Tci_025496</name>
</gene>
<dbReference type="InterPro" id="IPR043502">
    <property type="entry name" value="DNA/RNA_pol_sf"/>
</dbReference>
<dbReference type="PANTHER" id="PTHR15503:SF45">
    <property type="entry name" value="RNA-DIRECTED DNA POLYMERASE HOMOLOG"/>
    <property type="match status" value="1"/>
</dbReference>
<evidence type="ECO:0000313" key="2">
    <source>
        <dbReference type="EMBL" id="GEU53518.1"/>
    </source>
</evidence>
<dbReference type="Pfam" id="PF08284">
    <property type="entry name" value="RVP_2"/>
    <property type="match status" value="1"/>
</dbReference>